<dbReference type="EMBL" id="AMZH03017292">
    <property type="protein sequence ID" value="RRT43218.1"/>
    <property type="molecule type" value="Genomic_DNA"/>
</dbReference>
<sequence length="72" mass="8383">RSVFCAPSRNLKKLAIPNYSSSEVILVRFRKKCDNHKLRATSHFDQFFVHCLRILKYCPFPTLMASKLCVHA</sequence>
<reference evidence="1 2" key="1">
    <citation type="journal article" date="2014" name="Agronomy (Basel)">
        <title>A Draft Genome Sequence for Ensete ventricosum, the Drought-Tolerant Tree Against Hunger.</title>
        <authorList>
            <person name="Harrison J."/>
            <person name="Moore K.A."/>
            <person name="Paszkiewicz K."/>
            <person name="Jones T."/>
            <person name="Grant M."/>
            <person name="Ambacheew D."/>
            <person name="Muzemil S."/>
            <person name="Studholme D.J."/>
        </authorList>
    </citation>
    <scope>NUCLEOTIDE SEQUENCE [LARGE SCALE GENOMIC DNA]</scope>
</reference>
<comment type="caution">
    <text evidence="1">The sequence shown here is derived from an EMBL/GenBank/DDBJ whole genome shotgun (WGS) entry which is preliminary data.</text>
</comment>
<protein>
    <submittedName>
        <fullName evidence="1">Uncharacterized protein</fullName>
    </submittedName>
</protein>
<evidence type="ECO:0000313" key="1">
    <source>
        <dbReference type="EMBL" id="RRT43218.1"/>
    </source>
</evidence>
<proteinExistence type="predicted"/>
<evidence type="ECO:0000313" key="2">
    <source>
        <dbReference type="Proteomes" id="UP000287651"/>
    </source>
</evidence>
<name>A0A426XUN4_ENSVE</name>
<organism evidence="1 2">
    <name type="scientific">Ensete ventricosum</name>
    <name type="common">Abyssinian banana</name>
    <name type="synonym">Musa ensete</name>
    <dbReference type="NCBI Taxonomy" id="4639"/>
    <lineage>
        <taxon>Eukaryota</taxon>
        <taxon>Viridiplantae</taxon>
        <taxon>Streptophyta</taxon>
        <taxon>Embryophyta</taxon>
        <taxon>Tracheophyta</taxon>
        <taxon>Spermatophyta</taxon>
        <taxon>Magnoliopsida</taxon>
        <taxon>Liliopsida</taxon>
        <taxon>Zingiberales</taxon>
        <taxon>Musaceae</taxon>
        <taxon>Ensete</taxon>
    </lineage>
</organism>
<gene>
    <name evidence="1" type="ORF">B296_00042104</name>
</gene>
<accession>A0A426XUN4</accession>
<dbReference type="AlphaFoldDB" id="A0A426XUN4"/>
<dbReference type="Proteomes" id="UP000287651">
    <property type="component" value="Unassembled WGS sequence"/>
</dbReference>
<feature type="non-terminal residue" evidence="1">
    <location>
        <position position="1"/>
    </location>
</feature>